<accession>A0A3B0ZJU3</accession>
<gene>
    <name evidence="1" type="ORF">MNBD_GAMMA17-1163</name>
</gene>
<sequence length="126" mass="14123">MKLERKNYPSLGEPVGPYVHAVKHGNTLYLSGLTAFGTDAQSDDIENQAKEIFRQMQKIATSEDSSLDNIIKITIFVTELSRMNELRHTLFDIYGENLPASSLIHIAGLFDEDLKIEIEAIISVNN</sequence>
<dbReference type="Pfam" id="PF01042">
    <property type="entry name" value="Ribonuc_L-PSP"/>
    <property type="match status" value="1"/>
</dbReference>
<dbReference type="SUPFAM" id="SSF55298">
    <property type="entry name" value="YjgF-like"/>
    <property type="match status" value="1"/>
</dbReference>
<name>A0A3B0ZJU3_9ZZZZ</name>
<reference evidence="1" key="1">
    <citation type="submission" date="2018-06" db="EMBL/GenBank/DDBJ databases">
        <authorList>
            <person name="Zhirakovskaya E."/>
        </authorList>
    </citation>
    <scope>NUCLEOTIDE SEQUENCE</scope>
</reference>
<dbReference type="PANTHER" id="PTHR43857:SF1">
    <property type="entry name" value="YJGH FAMILY PROTEIN"/>
    <property type="match status" value="1"/>
</dbReference>
<organism evidence="1">
    <name type="scientific">hydrothermal vent metagenome</name>
    <dbReference type="NCBI Taxonomy" id="652676"/>
    <lineage>
        <taxon>unclassified sequences</taxon>
        <taxon>metagenomes</taxon>
        <taxon>ecological metagenomes</taxon>
    </lineage>
</organism>
<dbReference type="InterPro" id="IPR006175">
    <property type="entry name" value="YjgF/YER057c/UK114"/>
</dbReference>
<dbReference type="AlphaFoldDB" id="A0A3B0ZJU3"/>
<dbReference type="PANTHER" id="PTHR43857">
    <property type="entry name" value="BLR7761 PROTEIN"/>
    <property type="match status" value="1"/>
</dbReference>
<dbReference type="InterPro" id="IPR035959">
    <property type="entry name" value="RutC-like_sf"/>
</dbReference>
<evidence type="ECO:0000313" key="1">
    <source>
        <dbReference type="EMBL" id="VAW89370.1"/>
    </source>
</evidence>
<protein>
    <submittedName>
        <fullName evidence="1">RidA/YER057c/UK114 superfamily protein</fullName>
    </submittedName>
</protein>
<dbReference type="CDD" id="cd00448">
    <property type="entry name" value="YjgF_YER057c_UK114_family"/>
    <property type="match status" value="1"/>
</dbReference>
<proteinExistence type="predicted"/>
<dbReference type="EMBL" id="UOFQ01000130">
    <property type="protein sequence ID" value="VAW89370.1"/>
    <property type="molecule type" value="Genomic_DNA"/>
</dbReference>
<dbReference type="Gene3D" id="3.30.1330.40">
    <property type="entry name" value="RutC-like"/>
    <property type="match status" value="1"/>
</dbReference>